<evidence type="ECO:0000313" key="3">
    <source>
        <dbReference type="Proteomes" id="UP001470230"/>
    </source>
</evidence>
<evidence type="ECO:0000313" key="2">
    <source>
        <dbReference type="EMBL" id="KAK8876500.1"/>
    </source>
</evidence>
<sequence length="749" mass="84925">MDFEKSKWLVNEEDFEKDTRKKENIITVRGGCGQITFWIQKSTGRSCVKKETLKLLSDSKTRKEFDMEVKVLAKYHHPGIVPFIGFYEREKGYIFIELAENGSLSDFIERNNKQKVSMLDNTAKLIISYGIAAALEFLHSLGVFHRDLKTLNILLDDKLQPLITDFGLAKEIAKGMSIYNSISNSTTMFMSPEFQYDAENAIPQYIDVYSYAITLYWLITGLHPFPDKKTPYLIGKMIIGGERPFIPDNTPSSYTNLIKKCWEQNPYDRPTFTEICDELESDVFYNDSIDKKRFNDYLKIIKPKRPTPVTSTAATSPITKLQPPIDVHTNVNPLKKARSKPQIDDDLEEVNISPQPPTLIGEDESPLMKLEKEAQNNYSTKLALANALFRGDFGPPDYEKAKNYFLSVANNKAHPELVNDGEYGYGRCLIKLNQYQTAAKYLLNHSIMHGNREACYLVAEMIYNNQIEEKNMQKMAQLYERAAESGHKDAIIRYSSLLLEGKKIGRNLQKANKFIKKGSECGIPEMMYKWALQLEAGSGVAKNIEQAMFLMSQASEFGCIEAQFDYGMHLLNGVNVERDLTSSLYFLKAAASSGHSKAMLWYSSLQVDIPDESANSDKMAAQEFLEKLIQEESEIDAYAVLGQLFLKDGQIEKAIEVLKNGADKGSRVAMNELGHAYFSQAVRWYHAATDKCHSKSGNRPSELVKEKVYHCNDCNMDVCEACARHCHKDHKVVFESDIKGFVCSCNGSH</sequence>
<dbReference type="SMART" id="SM00220">
    <property type="entry name" value="S_TKc"/>
    <property type="match status" value="1"/>
</dbReference>
<organism evidence="2 3">
    <name type="scientific">Tritrichomonas musculus</name>
    <dbReference type="NCBI Taxonomy" id="1915356"/>
    <lineage>
        <taxon>Eukaryota</taxon>
        <taxon>Metamonada</taxon>
        <taxon>Parabasalia</taxon>
        <taxon>Tritrichomonadida</taxon>
        <taxon>Tritrichomonadidae</taxon>
        <taxon>Tritrichomonas</taxon>
    </lineage>
</organism>
<dbReference type="InterPro" id="IPR008271">
    <property type="entry name" value="Ser/Thr_kinase_AS"/>
</dbReference>
<dbReference type="PRINTS" id="PR00109">
    <property type="entry name" value="TYRKINASE"/>
</dbReference>
<dbReference type="InterPro" id="IPR011009">
    <property type="entry name" value="Kinase-like_dom_sf"/>
</dbReference>
<dbReference type="Pfam" id="PF08238">
    <property type="entry name" value="Sel1"/>
    <property type="match status" value="5"/>
</dbReference>
<dbReference type="SMART" id="SM00671">
    <property type="entry name" value="SEL1"/>
    <property type="match status" value="6"/>
</dbReference>
<dbReference type="EMBL" id="JAPFFF010000012">
    <property type="protein sequence ID" value="KAK8876500.1"/>
    <property type="molecule type" value="Genomic_DNA"/>
</dbReference>
<dbReference type="InterPro" id="IPR000719">
    <property type="entry name" value="Prot_kinase_dom"/>
</dbReference>
<proteinExistence type="predicted"/>
<evidence type="ECO:0000259" key="1">
    <source>
        <dbReference type="PROSITE" id="PS50011"/>
    </source>
</evidence>
<dbReference type="PROSITE" id="PS50011">
    <property type="entry name" value="PROTEIN_KINASE_DOM"/>
    <property type="match status" value="1"/>
</dbReference>
<protein>
    <recommendedName>
        <fullName evidence="1">Protein kinase domain-containing protein</fullName>
    </recommendedName>
</protein>
<dbReference type="SUPFAM" id="SSF81901">
    <property type="entry name" value="HCP-like"/>
    <property type="match status" value="2"/>
</dbReference>
<gene>
    <name evidence="2" type="ORF">M9Y10_006714</name>
</gene>
<dbReference type="SUPFAM" id="SSF56112">
    <property type="entry name" value="Protein kinase-like (PK-like)"/>
    <property type="match status" value="1"/>
</dbReference>
<keyword evidence="3" id="KW-1185">Reference proteome</keyword>
<dbReference type="Proteomes" id="UP001470230">
    <property type="component" value="Unassembled WGS sequence"/>
</dbReference>
<dbReference type="Gene3D" id="1.10.510.10">
    <property type="entry name" value="Transferase(Phosphotransferase) domain 1"/>
    <property type="match status" value="1"/>
</dbReference>
<dbReference type="PROSITE" id="PS00108">
    <property type="entry name" value="PROTEIN_KINASE_ST"/>
    <property type="match status" value="1"/>
</dbReference>
<dbReference type="InterPro" id="IPR001245">
    <property type="entry name" value="Ser-Thr/Tyr_kinase_cat_dom"/>
</dbReference>
<name>A0ABR2JEW4_9EUKA</name>
<dbReference type="Pfam" id="PF00069">
    <property type="entry name" value="Pkinase"/>
    <property type="match status" value="1"/>
</dbReference>
<dbReference type="InterPro" id="IPR051681">
    <property type="entry name" value="Ser/Thr_Kinases-Pseudokinases"/>
</dbReference>
<accession>A0ABR2JEW4</accession>
<comment type="caution">
    <text evidence="2">The sequence shown here is derived from an EMBL/GenBank/DDBJ whole genome shotgun (WGS) entry which is preliminary data.</text>
</comment>
<dbReference type="InterPro" id="IPR006597">
    <property type="entry name" value="Sel1-like"/>
</dbReference>
<dbReference type="PANTHER" id="PTHR44329:SF214">
    <property type="entry name" value="PROTEIN KINASE DOMAIN-CONTAINING PROTEIN"/>
    <property type="match status" value="1"/>
</dbReference>
<dbReference type="PANTHER" id="PTHR44329">
    <property type="entry name" value="SERINE/THREONINE-PROTEIN KINASE TNNI3K-RELATED"/>
    <property type="match status" value="1"/>
</dbReference>
<dbReference type="CDD" id="cd19671">
    <property type="entry name" value="UBR-box_UBR4_5_6_7"/>
    <property type="match status" value="1"/>
</dbReference>
<dbReference type="Gene3D" id="1.25.40.10">
    <property type="entry name" value="Tetratricopeptide repeat domain"/>
    <property type="match status" value="1"/>
</dbReference>
<dbReference type="InterPro" id="IPR011990">
    <property type="entry name" value="TPR-like_helical_dom_sf"/>
</dbReference>
<feature type="domain" description="Protein kinase" evidence="1">
    <location>
        <begin position="21"/>
        <end position="285"/>
    </location>
</feature>
<reference evidence="2 3" key="1">
    <citation type="submission" date="2024-04" db="EMBL/GenBank/DDBJ databases">
        <title>Tritrichomonas musculus Genome.</title>
        <authorList>
            <person name="Alves-Ferreira E."/>
            <person name="Grigg M."/>
            <person name="Lorenzi H."/>
            <person name="Galac M."/>
        </authorList>
    </citation>
    <scope>NUCLEOTIDE SEQUENCE [LARGE SCALE GENOMIC DNA]</scope>
    <source>
        <strain evidence="2 3">EAF2021</strain>
    </source>
</reference>